<name>A0ABQ5FTD8_9ASTR</name>
<dbReference type="EMBL" id="BQNB010017688">
    <property type="protein sequence ID" value="GJT66138.1"/>
    <property type="molecule type" value="Genomic_DNA"/>
</dbReference>
<evidence type="ECO:0000313" key="3">
    <source>
        <dbReference type="Proteomes" id="UP001151760"/>
    </source>
</evidence>
<reference evidence="2" key="2">
    <citation type="submission" date="2022-01" db="EMBL/GenBank/DDBJ databases">
        <authorList>
            <person name="Yamashiro T."/>
            <person name="Shiraishi A."/>
            <person name="Satake H."/>
            <person name="Nakayama K."/>
        </authorList>
    </citation>
    <scope>NUCLEOTIDE SEQUENCE</scope>
</reference>
<gene>
    <name evidence="2" type="ORF">Tco_1017618</name>
</gene>
<evidence type="ECO:0000313" key="2">
    <source>
        <dbReference type="EMBL" id="GJT66138.1"/>
    </source>
</evidence>
<feature type="region of interest" description="Disordered" evidence="1">
    <location>
        <begin position="113"/>
        <end position="135"/>
    </location>
</feature>
<feature type="compositionally biased region" description="Basic and acidic residues" evidence="1">
    <location>
        <begin position="122"/>
        <end position="135"/>
    </location>
</feature>
<accession>A0ABQ5FTD8</accession>
<evidence type="ECO:0000256" key="1">
    <source>
        <dbReference type="SAM" id="MobiDB-lite"/>
    </source>
</evidence>
<keyword evidence="3" id="KW-1185">Reference proteome</keyword>
<reference evidence="2" key="1">
    <citation type="journal article" date="2022" name="Int. J. Mol. Sci.">
        <title>Draft Genome of Tanacetum Coccineum: Genomic Comparison of Closely Related Tanacetum-Family Plants.</title>
        <authorList>
            <person name="Yamashiro T."/>
            <person name="Shiraishi A."/>
            <person name="Nakayama K."/>
            <person name="Satake H."/>
        </authorList>
    </citation>
    <scope>NUCLEOTIDE SEQUENCE</scope>
</reference>
<organism evidence="2 3">
    <name type="scientific">Tanacetum coccineum</name>
    <dbReference type="NCBI Taxonomy" id="301880"/>
    <lineage>
        <taxon>Eukaryota</taxon>
        <taxon>Viridiplantae</taxon>
        <taxon>Streptophyta</taxon>
        <taxon>Embryophyta</taxon>
        <taxon>Tracheophyta</taxon>
        <taxon>Spermatophyta</taxon>
        <taxon>Magnoliopsida</taxon>
        <taxon>eudicotyledons</taxon>
        <taxon>Gunneridae</taxon>
        <taxon>Pentapetalae</taxon>
        <taxon>asterids</taxon>
        <taxon>campanulids</taxon>
        <taxon>Asterales</taxon>
        <taxon>Asteraceae</taxon>
        <taxon>Asteroideae</taxon>
        <taxon>Anthemideae</taxon>
        <taxon>Anthemidinae</taxon>
        <taxon>Tanacetum</taxon>
    </lineage>
</organism>
<dbReference type="Proteomes" id="UP001151760">
    <property type="component" value="Unassembled WGS sequence"/>
</dbReference>
<protein>
    <submittedName>
        <fullName evidence="2">Uncharacterized protein</fullName>
    </submittedName>
</protein>
<comment type="caution">
    <text evidence="2">The sequence shown here is derived from an EMBL/GenBank/DDBJ whole genome shotgun (WGS) entry which is preliminary data.</text>
</comment>
<sequence length="135" mass="15535">MEILLVSTLNSIAVGDLRDSIIIKLVLTILCDLGNPNIRTAVEYQKALLASLDVSALDKPHFQLENLLRRFIHESNPDDTCLDDGGTTLFQHRQTHYHMLIFKLQRHTFGIKSPKKSRKYKMNKDKDLPQDSKYN</sequence>
<proteinExistence type="predicted"/>